<dbReference type="GO" id="GO:0009279">
    <property type="term" value="C:cell outer membrane"/>
    <property type="evidence" value="ECO:0007669"/>
    <property type="project" value="UniProtKB-SubCell"/>
</dbReference>
<dbReference type="Pfam" id="PF13715">
    <property type="entry name" value="CarbopepD_reg_2"/>
    <property type="match status" value="1"/>
</dbReference>
<keyword evidence="3" id="KW-0998">Cell outer membrane</keyword>
<keyword evidence="7" id="KW-1185">Reference proteome</keyword>
<dbReference type="PANTHER" id="PTHR40980">
    <property type="entry name" value="PLUG DOMAIN-CONTAINING PROTEIN"/>
    <property type="match status" value="1"/>
</dbReference>
<dbReference type="SUPFAM" id="SSF49464">
    <property type="entry name" value="Carboxypeptidase regulatory domain-like"/>
    <property type="match status" value="1"/>
</dbReference>
<feature type="transmembrane region" description="Helical" evidence="4">
    <location>
        <begin position="49"/>
        <end position="68"/>
    </location>
</feature>
<evidence type="ECO:0000256" key="3">
    <source>
        <dbReference type="ARBA" id="ARBA00023237"/>
    </source>
</evidence>
<keyword evidence="4" id="KW-1133">Transmembrane helix</keyword>
<dbReference type="Gene3D" id="2.60.40.1120">
    <property type="entry name" value="Carboxypeptidase-like, regulatory domain"/>
    <property type="match status" value="1"/>
</dbReference>
<dbReference type="AlphaFoldDB" id="A0A1M5BY29"/>
<dbReference type="STRING" id="288992.SAMN04488522_1021405"/>
<comment type="subcellular location">
    <subcellularLocation>
        <location evidence="1">Cell outer membrane</location>
    </subcellularLocation>
</comment>
<proteinExistence type="predicted"/>
<protein>
    <submittedName>
        <fullName evidence="6">TonB-dependent receptor</fullName>
    </submittedName>
</protein>
<dbReference type="Gene3D" id="2.170.130.10">
    <property type="entry name" value="TonB-dependent receptor, plug domain"/>
    <property type="match status" value="1"/>
</dbReference>
<dbReference type="EMBL" id="FQUQ01000002">
    <property type="protein sequence ID" value="SHF47351.1"/>
    <property type="molecule type" value="Genomic_DNA"/>
</dbReference>
<keyword evidence="4" id="KW-0812">Transmembrane</keyword>
<evidence type="ECO:0000259" key="5">
    <source>
        <dbReference type="Pfam" id="PF07715"/>
    </source>
</evidence>
<evidence type="ECO:0000256" key="1">
    <source>
        <dbReference type="ARBA" id="ARBA00004442"/>
    </source>
</evidence>
<accession>A0A1M5BY29</accession>
<dbReference type="InterPro" id="IPR037066">
    <property type="entry name" value="Plug_dom_sf"/>
</dbReference>
<dbReference type="Pfam" id="PF07715">
    <property type="entry name" value="Plug"/>
    <property type="match status" value="1"/>
</dbReference>
<keyword evidence="6" id="KW-0675">Receptor</keyword>
<evidence type="ECO:0000313" key="6">
    <source>
        <dbReference type="EMBL" id="SHF47351.1"/>
    </source>
</evidence>
<dbReference type="Gene3D" id="3.55.50.30">
    <property type="match status" value="1"/>
</dbReference>
<dbReference type="Gene3D" id="2.40.170.20">
    <property type="entry name" value="TonB-dependent receptor, beta-barrel domain"/>
    <property type="match status" value="1"/>
</dbReference>
<name>A0A1M5BY29_9SPHI</name>
<feature type="domain" description="TonB-dependent receptor plug" evidence="5">
    <location>
        <begin position="258"/>
        <end position="355"/>
    </location>
</feature>
<dbReference type="SUPFAM" id="SSF56935">
    <property type="entry name" value="Porins"/>
    <property type="match status" value="1"/>
</dbReference>
<dbReference type="InterPro" id="IPR036942">
    <property type="entry name" value="Beta-barrel_TonB_sf"/>
</dbReference>
<dbReference type="InterPro" id="IPR008969">
    <property type="entry name" value="CarboxyPept-like_regulatory"/>
</dbReference>
<gene>
    <name evidence="6" type="ORF">SAMN04488522_1021405</name>
</gene>
<evidence type="ECO:0000256" key="2">
    <source>
        <dbReference type="ARBA" id="ARBA00023136"/>
    </source>
</evidence>
<keyword evidence="2 4" id="KW-0472">Membrane</keyword>
<dbReference type="Proteomes" id="UP000184287">
    <property type="component" value="Unassembled WGS sequence"/>
</dbReference>
<dbReference type="PANTHER" id="PTHR40980:SF4">
    <property type="entry name" value="TONB-DEPENDENT RECEPTOR-LIKE BETA-BARREL DOMAIN-CONTAINING PROTEIN"/>
    <property type="match status" value="1"/>
</dbReference>
<dbReference type="InterPro" id="IPR012910">
    <property type="entry name" value="Plug_dom"/>
</dbReference>
<evidence type="ECO:0000313" key="7">
    <source>
        <dbReference type="Proteomes" id="UP000184287"/>
    </source>
</evidence>
<reference evidence="7" key="1">
    <citation type="submission" date="2016-11" db="EMBL/GenBank/DDBJ databases">
        <authorList>
            <person name="Varghese N."/>
            <person name="Submissions S."/>
        </authorList>
    </citation>
    <scope>NUCLEOTIDE SEQUENCE [LARGE SCALE GENOMIC DNA]</scope>
    <source>
        <strain evidence="7">DSM 16990</strain>
    </source>
</reference>
<organism evidence="6 7">
    <name type="scientific">Pedobacter caeni</name>
    <dbReference type="NCBI Taxonomy" id="288992"/>
    <lineage>
        <taxon>Bacteria</taxon>
        <taxon>Pseudomonadati</taxon>
        <taxon>Bacteroidota</taxon>
        <taxon>Sphingobacteriia</taxon>
        <taxon>Sphingobacteriales</taxon>
        <taxon>Sphingobacteriaceae</taxon>
        <taxon>Pedobacter</taxon>
    </lineage>
</organism>
<sequence length="1191" mass="132867">MQKLLHLHVSFPYMLQLNRAWLHCKREFKQMAEENILSDKINFFMKCSFLLIAINLTFVGVLFAGNLLGQNLNQKIKLDLKNATVESSLSAIEKQSNIQINTQVSLINQLTKKVNITATEITVAEALNAVLNHTNLQFKLIEGYVVITKKPVQQRITGRVIDALSKETLPGASVKVKGSGGGTTTDSDGNFSLQTPSGEVILLVAFIGYQNKELKVNASSVNITVALVPAQTTLTEVTVQARRNTSTDVAVLNERKKSAVIQDAISSAMIEKTGSITTTQALQRVSGVTITDDKYVAIRGLGDRSVIGQLNGVRLASSNPDRSSIPLDLVPASLLDNITVYKTVTPDKPADAAAGIVELKTKSIPDKMIFDVVAQSGFNSNIGIGGNYNSFWNSEMGPFGGKIKDKNLSQDFKNLSHQYKNGLEDIQALIANSGYNPASRAEVSRINNIMQSFDPIMTTTYRKAPINQLYSATFGNSYQVFKNHRLGVILGGNYYRRTSDIYQGTLSQYSIFQGLVTGNPQIFSPRNIPNFTTPNTLRMGRSILFAENTGTEILNYGTLAGLAYRFNSRHEISFQYLGSWGAENEATNLYGTYLYSALPGTATNSTYSLKQTRRNLQTFNLQGEHKLLSSDYAPVLSYNIAKSTSYHNNPDFRFGSLVNYSPPGGATYIDRSPTAGKNGHLDYLYTDHLYALSSGYINGFGPYGIMQAEPNGRRWRTMNEDNYNYKADLSIPFPLFGHKQTFKTGFNYLNRDRTFSENVLFLPGSNFSSSKEAMLYQAQGDLDRLVSNDIIGVKVPTGSAGEGQLPLGGFLYNTLKSPNNYKGYFETKAIYGMLDLQVTDELRVAGGVRFEKTDIQSVVDTANIFLDPALTAPDAKGNRIPIVLINPNSKYKTNYMPYYSLNATYTLKENMNFRAAFNTALARPELREITNVFEFDAFQMGLVVGNKDLINQKTENIDFRWEWFPDKGEVIALSAFGKRLNNQLIKVYSLRTEGIDARFPEFPTIQFQNDPNTGYVWGLELELVKNLGKLWQPLSSFNMGFNLLLAQSEVKKTQQRLLANRIIDRYASEKSPLFEQAPYSVNTWLNFEYAKWGTSLTGTFNIVGERLIQINLTGEPDLYSRPVPMLDFVFSQKLSNRVLLKGYAKNILNPAIKTVYANPGSNGRWYGNEYINRSYKRGAEIMVGFTYNLFK</sequence>
<evidence type="ECO:0000256" key="4">
    <source>
        <dbReference type="SAM" id="Phobius"/>
    </source>
</evidence>